<reference evidence="4" key="1">
    <citation type="submission" date="2017-09" db="EMBL/GenBank/DDBJ databases">
        <title>Depth-based differentiation of microbial function through sediment-hosted aquifers and enrichment of novel symbionts in the deep terrestrial subsurface.</title>
        <authorList>
            <person name="Probst A.J."/>
            <person name="Ladd B."/>
            <person name="Jarett J.K."/>
            <person name="Geller-Mcgrath D.E."/>
            <person name="Sieber C.M.K."/>
            <person name="Emerson J.B."/>
            <person name="Anantharaman K."/>
            <person name="Thomas B.C."/>
            <person name="Malmstrom R."/>
            <person name="Stieglmeier M."/>
            <person name="Klingl A."/>
            <person name="Woyke T."/>
            <person name="Ryan C.M."/>
            <person name="Banfield J.F."/>
        </authorList>
    </citation>
    <scope>NUCLEOTIDE SEQUENCE [LARGE SCALE GENOMIC DNA]</scope>
</reference>
<dbReference type="EMBL" id="PFPI01000030">
    <property type="protein sequence ID" value="PIZ93301.1"/>
    <property type="molecule type" value="Genomic_DNA"/>
</dbReference>
<accession>A0A2M7V447</accession>
<protein>
    <submittedName>
        <fullName evidence="3">Uncharacterized protein</fullName>
    </submittedName>
</protein>
<comment type="caution">
    <text evidence="3">The sequence shown here is derived from an EMBL/GenBank/DDBJ whole genome shotgun (WGS) entry which is preliminary data.</text>
</comment>
<proteinExistence type="predicted"/>
<gene>
    <name evidence="3" type="ORF">COX83_02305</name>
</gene>
<name>A0A2M7V447_9BACT</name>
<organism evidence="3 4">
    <name type="scientific">Candidatus Magasanikbacteria bacterium CG_4_10_14_0_2_um_filter_41_31</name>
    <dbReference type="NCBI Taxonomy" id="1974639"/>
    <lineage>
        <taxon>Bacteria</taxon>
        <taxon>Candidatus Magasanikiibacteriota</taxon>
    </lineage>
</organism>
<dbReference type="AlphaFoldDB" id="A0A2M7V447"/>
<dbReference type="Proteomes" id="UP000230078">
    <property type="component" value="Unassembled WGS sequence"/>
</dbReference>
<feature type="transmembrane region" description="Helical" evidence="2">
    <location>
        <begin position="107"/>
        <end position="127"/>
    </location>
</feature>
<feature type="region of interest" description="Disordered" evidence="1">
    <location>
        <begin position="1"/>
        <end position="24"/>
    </location>
</feature>
<sequence>MSTLTEEQKIAFTTDSDNDGTPDIVDNKDELMRLTVSQHGKRNTFLEKSLSSLVFRLMGKKTVGNMLKQLVLQDNAREKGKQSQSQTQNMYIGKGMWSRMSESKKELIRIFIILDIAVMLFALYYFFGR</sequence>
<evidence type="ECO:0000256" key="1">
    <source>
        <dbReference type="SAM" id="MobiDB-lite"/>
    </source>
</evidence>
<evidence type="ECO:0000256" key="2">
    <source>
        <dbReference type="SAM" id="Phobius"/>
    </source>
</evidence>
<feature type="compositionally biased region" description="Polar residues" evidence="1">
    <location>
        <begin position="1"/>
        <end position="15"/>
    </location>
</feature>
<evidence type="ECO:0000313" key="3">
    <source>
        <dbReference type="EMBL" id="PIZ93301.1"/>
    </source>
</evidence>
<evidence type="ECO:0000313" key="4">
    <source>
        <dbReference type="Proteomes" id="UP000230078"/>
    </source>
</evidence>
<keyword evidence="2" id="KW-0472">Membrane</keyword>
<keyword evidence="2" id="KW-0812">Transmembrane</keyword>
<keyword evidence="2" id="KW-1133">Transmembrane helix</keyword>